<feature type="non-terminal residue" evidence="2">
    <location>
        <position position="86"/>
    </location>
</feature>
<organism evidence="2 3">
    <name type="scientific">Candidatus Curtissbacteria bacterium GW2011_GWA1_40_16</name>
    <dbReference type="NCBI Taxonomy" id="1618405"/>
    <lineage>
        <taxon>Bacteria</taxon>
        <taxon>Candidatus Curtissiibacteriota</taxon>
    </lineage>
</organism>
<protein>
    <submittedName>
        <fullName evidence="2">Uncharacterized protein</fullName>
    </submittedName>
</protein>
<comment type="caution">
    <text evidence="2">The sequence shown here is derived from an EMBL/GenBank/DDBJ whole genome shotgun (WGS) entry which is preliminary data.</text>
</comment>
<evidence type="ECO:0000313" key="3">
    <source>
        <dbReference type="Proteomes" id="UP000034531"/>
    </source>
</evidence>
<dbReference type="Proteomes" id="UP000034531">
    <property type="component" value="Unassembled WGS sequence"/>
</dbReference>
<evidence type="ECO:0000313" key="2">
    <source>
        <dbReference type="EMBL" id="KKR49440.1"/>
    </source>
</evidence>
<sequence>MCKKLLLGLIIYTISTVFVTHAQAATYDFQKGNITSIRDTQKITNPENYHYVFSFLGKGQETINYHDFDLINYVPNMQVVLMIPDS</sequence>
<feature type="signal peptide" evidence="1">
    <location>
        <begin position="1"/>
        <end position="24"/>
    </location>
</feature>
<dbReference type="AlphaFoldDB" id="A0A0G0TQV4"/>
<proteinExistence type="predicted"/>
<name>A0A0G0TQV4_9BACT</name>
<reference evidence="2 3" key="1">
    <citation type="journal article" date="2015" name="Nature">
        <title>rRNA introns, odd ribosomes, and small enigmatic genomes across a large radiation of phyla.</title>
        <authorList>
            <person name="Brown C.T."/>
            <person name="Hug L.A."/>
            <person name="Thomas B.C."/>
            <person name="Sharon I."/>
            <person name="Castelle C.J."/>
            <person name="Singh A."/>
            <person name="Wilkins M.J."/>
            <person name="Williams K.H."/>
            <person name="Banfield J.F."/>
        </authorList>
    </citation>
    <scope>NUCLEOTIDE SEQUENCE [LARGE SCALE GENOMIC DNA]</scope>
</reference>
<dbReference type="EMBL" id="LBYI01000027">
    <property type="protein sequence ID" value="KKR49440.1"/>
    <property type="molecule type" value="Genomic_DNA"/>
</dbReference>
<keyword evidence="1" id="KW-0732">Signal</keyword>
<gene>
    <name evidence="2" type="ORF">UT84_C0027G0009</name>
</gene>
<feature type="chain" id="PRO_5002534521" evidence="1">
    <location>
        <begin position="25"/>
        <end position="86"/>
    </location>
</feature>
<accession>A0A0G0TQV4</accession>
<evidence type="ECO:0000256" key="1">
    <source>
        <dbReference type="SAM" id="SignalP"/>
    </source>
</evidence>